<feature type="domain" description="Nitroreductase" evidence="4">
    <location>
        <begin position="9"/>
        <end position="194"/>
    </location>
</feature>
<reference evidence="5 6" key="1">
    <citation type="submission" date="2020-05" db="EMBL/GenBank/DDBJ databases">
        <title>Draft genome sequence of Desulfovibrio sp. strain HN2T.</title>
        <authorList>
            <person name="Ueno A."/>
            <person name="Tamazawa S."/>
            <person name="Tamamura S."/>
            <person name="Murakami T."/>
            <person name="Kiyama T."/>
            <person name="Inomata H."/>
            <person name="Amano Y."/>
            <person name="Miyakawa K."/>
            <person name="Tamaki H."/>
            <person name="Naganuma T."/>
            <person name="Kaneko K."/>
        </authorList>
    </citation>
    <scope>NUCLEOTIDE SEQUENCE [LARGE SCALE GENOMIC DNA]</scope>
    <source>
        <strain evidence="5 6">HN2</strain>
    </source>
</reference>
<dbReference type="EMBL" id="BLVO01000016">
    <property type="protein sequence ID" value="GFM34714.1"/>
    <property type="molecule type" value="Genomic_DNA"/>
</dbReference>
<name>A0A7J0BNU8_9BACT</name>
<evidence type="ECO:0000256" key="2">
    <source>
        <dbReference type="ARBA" id="ARBA00022857"/>
    </source>
</evidence>
<comment type="caution">
    <text evidence="5">The sequence shown here is derived from an EMBL/GenBank/DDBJ whole genome shotgun (WGS) entry which is preliminary data.</text>
</comment>
<sequence length="218" mass="24489">MSDYISLLATRHTTKKFDPTRRIPEATIAAVKQILQLSPSSTNSQPWHFVIAGTEEGKERIARSAHGFYEFNAPKIRNASHVVVLCTKTDIDTAYTDAIVEQERLDGRFPSDEVMAMNKKGREYFTNLHRTELKDARHWMEKQTFIALGNLLIGAAHLGIHACPMEGFDYEVLNRELGLSDKGFYPSVIVSLGYGAADDFNAITPKSRWPLGTIITEM</sequence>
<keyword evidence="2" id="KW-0521">NADP</keyword>
<dbReference type="Gene3D" id="3.40.109.10">
    <property type="entry name" value="NADH Oxidase"/>
    <property type="match status" value="1"/>
</dbReference>
<dbReference type="InterPro" id="IPR000415">
    <property type="entry name" value="Nitroreductase-like"/>
</dbReference>
<dbReference type="InterPro" id="IPR033878">
    <property type="entry name" value="NfsB-like"/>
</dbReference>
<dbReference type="NCBIfam" id="NF008275">
    <property type="entry name" value="PRK11053.1"/>
    <property type="match status" value="1"/>
</dbReference>
<evidence type="ECO:0000313" key="5">
    <source>
        <dbReference type="EMBL" id="GFM34714.1"/>
    </source>
</evidence>
<evidence type="ECO:0000313" key="6">
    <source>
        <dbReference type="Proteomes" id="UP000503840"/>
    </source>
</evidence>
<dbReference type="PANTHER" id="PTHR43673:SF10">
    <property type="entry name" value="NADH DEHYDROGENASE_NAD(P)H NITROREDUCTASE XCC3605-RELATED"/>
    <property type="match status" value="1"/>
</dbReference>
<keyword evidence="6" id="KW-1185">Reference proteome</keyword>
<dbReference type="Pfam" id="PF00881">
    <property type="entry name" value="Nitroreductase"/>
    <property type="match status" value="1"/>
</dbReference>
<evidence type="ECO:0000256" key="3">
    <source>
        <dbReference type="ARBA" id="ARBA00023002"/>
    </source>
</evidence>
<dbReference type="AlphaFoldDB" id="A0A7J0BNU8"/>
<protein>
    <submittedName>
        <fullName evidence="5">Oxygen-insensitive NAD(P)H-dependent nitroreductase NfsB</fullName>
    </submittedName>
</protein>
<evidence type="ECO:0000256" key="1">
    <source>
        <dbReference type="ARBA" id="ARBA00007118"/>
    </source>
</evidence>
<dbReference type="InterPro" id="IPR029479">
    <property type="entry name" value="Nitroreductase"/>
</dbReference>
<evidence type="ECO:0000259" key="4">
    <source>
        <dbReference type="Pfam" id="PF00881"/>
    </source>
</evidence>
<comment type="similarity">
    <text evidence="1">Belongs to the nitroreductase family.</text>
</comment>
<dbReference type="SUPFAM" id="SSF55469">
    <property type="entry name" value="FMN-dependent nitroreductase-like"/>
    <property type="match status" value="1"/>
</dbReference>
<dbReference type="GO" id="GO:0016491">
    <property type="term" value="F:oxidoreductase activity"/>
    <property type="evidence" value="ECO:0007669"/>
    <property type="project" value="UniProtKB-KW"/>
</dbReference>
<dbReference type="PANTHER" id="PTHR43673">
    <property type="entry name" value="NAD(P)H NITROREDUCTASE YDGI-RELATED"/>
    <property type="match status" value="1"/>
</dbReference>
<proteinExistence type="inferred from homology"/>
<accession>A0A7J0BNU8</accession>
<dbReference type="Proteomes" id="UP000503840">
    <property type="component" value="Unassembled WGS sequence"/>
</dbReference>
<gene>
    <name evidence="5" type="ORF">DSM101010T_30790</name>
</gene>
<dbReference type="RefSeq" id="WP_174406380.1">
    <property type="nucleotide sequence ID" value="NZ_BLVO01000016.1"/>
</dbReference>
<dbReference type="CDD" id="cd02149">
    <property type="entry name" value="NfsB-like"/>
    <property type="match status" value="1"/>
</dbReference>
<organism evidence="5 6">
    <name type="scientific">Desulfovibrio subterraneus</name>
    <dbReference type="NCBI Taxonomy" id="2718620"/>
    <lineage>
        <taxon>Bacteria</taxon>
        <taxon>Pseudomonadati</taxon>
        <taxon>Thermodesulfobacteriota</taxon>
        <taxon>Desulfovibrionia</taxon>
        <taxon>Desulfovibrionales</taxon>
        <taxon>Desulfovibrionaceae</taxon>
        <taxon>Desulfovibrio</taxon>
    </lineage>
</organism>
<keyword evidence="3" id="KW-0560">Oxidoreductase</keyword>